<dbReference type="Proteomes" id="UP000035034">
    <property type="component" value="Unassembled WGS sequence"/>
</dbReference>
<feature type="compositionally biased region" description="Low complexity" evidence="1">
    <location>
        <begin position="75"/>
        <end position="86"/>
    </location>
</feature>
<feature type="region of interest" description="Disordered" evidence="1">
    <location>
        <begin position="61"/>
        <end position="121"/>
    </location>
</feature>
<proteinExistence type="predicted"/>
<evidence type="ECO:0000313" key="2">
    <source>
        <dbReference type="EMBL" id="GAB20242.1"/>
    </source>
</evidence>
<evidence type="ECO:0000313" key="3">
    <source>
        <dbReference type="Proteomes" id="UP000035034"/>
    </source>
</evidence>
<dbReference type="EMBL" id="BAEH01000108">
    <property type="protein sequence ID" value="GAB20242.1"/>
    <property type="molecule type" value="Genomic_DNA"/>
</dbReference>
<sequence>MSNTSSEGWGVIRPTDRKAHYYRNGRSLCGRVGFYFGELDADTGAVSTADCAACSRKLHAIPLTPERPSNGTDLPTPSKSGTSGSTHEGKEAGTRRMPTGFLADQVDDAGIDMTSGGENDD</sequence>
<keyword evidence="3" id="KW-1185">Reference proteome</keyword>
<dbReference type="STRING" id="1077974.GOEFS_108_00020"/>
<dbReference type="OrthoDB" id="4827952at2"/>
<gene>
    <name evidence="2" type="ORF">GOEFS_108_00020</name>
</gene>
<dbReference type="RefSeq" id="WP_007319577.1">
    <property type="nucleotide sequence ID" value="NZ_BAEH01000108.1"/>
</dbReference>
<comment type="caution">
    <text evidence="2">The sequence shown here is derived from an EMBL/GenBank/DDBJ whole genome shotgun (WGS) entry which is preliminary data.</text>
</comment>
<organism evidence="2 3">
    <name type="scientific">Gordonia effusa NBRC 100432</name>
    <dbReference type="NCBI Taxonomy" id="1077974"/>
    <lineage>
        <taxon>Bacteria</taxon>
        <taxon>Bacillati</taxon>
        <taxon>Actinomycetota</taxon>
        <taxon>Actinomycetes</taxon>
        <taxon>Mycobacteriales</taxon>
        <taxon>Gordoniaceae</taxon>
        <taxon>Gordonia</taxon>
    </lineage>
</organism>
<reference evidence="2 3" key="1">
    <citation type="submission" date="2011-12" db="EMBL/GenBank/DDBJ databases">
        <title>Whole genome shotgun sequence of Gordonia effusa NBRC 100432.</title>
        <authorList>
            <person name="Yoshida I."/>
            <person name="Takarada H."/>
            <person name="Hosoyama A."/>
            <person name="Tsuchikane K."/>
            <person name="Katsumata H."/>
            <person name="Yamazaki S."/>
            <person name="Fujita N."/>
        </authorList>
    </citation>
    <scope>NUCLEOTIDE SEQUENCE [LARGE SCALE GENOMIC DNA]</scope>
    <source>
        <strain evidence="2 3">NBRC 100432</strain>
    </source>
</reference>
<dbReference type="AlphaFoldDB" id="H0R591"/>
<accession>H0R591</accession>
<protein>
    <submittedName>
        <fullName evidence="2">Uncharacterized protein</fullName>
    </submittedName>
</protein>
<evidence type="ECO:0000256" key="1">
    <source>
        <dbReference type="SAM" id="MobiDB-lite"/>
    </source>
</evidence>
<name>H0R591_9ACTN</name>